<protein>
    <recommendedName>
        <fullName evidence="1">site-specific DNA-methyltransferase (adenine-specific)</fullName>
        <ecNumber evidence="1">2.1.1.72</ecNumber>
    </recommendedName>
</protein>
<dbReference type="InterPro" id="IPR011639">
    <property type="entry name" value="MethylTrfase_TaqI-like_dom"/>
</dbReference>
<gene>
    <name evidence="7" type="ORF">EDC24_1624</name>
</gene>
<name>A0A3N5C7S2_9BACI</name>
<dbReference type="AlphaFoldDB" id="A0A3N5C7S2"/>
<dbReference type="Pfam" id="PF07669">
    <property type="entry name" value="Eco57I"/>
    <property type="match status" value="1"/>
</dbReference>
<dbReference type="Gene3D" id="3.40.50.150">
    <property type="entry name" value="Vaccinia Virus protein VP39"/>
    <property type="match status" value="1"/>
</dbReference>
<evidence type="ECO:0000313" key="8">
    <source>
        <dbReference type="Proteomes" id="UP000276443"/>
    </source>
</evidence>
<evidence type="ECO:0000256" key="5">
    <source>
        <dbReference type="ARBA" id="ARBA00047942"/>
    </source>
</evidence>
<reference evidence="7 8" key="1">
    <citation type="submission" date="2018-11" db="EMBL/GenBank/DDBJ databases">
        <title>Genomic Encyclopedia of Type Strains, Phase IV (KMG-IV): sequencing the most valuable type-strain genomes for metagenomic binning, comparative biology and taxonomic classification.</title>
        <authorList>
            <person name="Goeker M."/>
        </authorList>
    </citation>
    <scope>NUCLEOTIDE SEQUENCE [LARGE SCALE GENOMIC DNA]</scope>
    <source>
        <strain evidence="7 8">DSM 18090</strain>
    </source>
</reference>
<dbReference type="InterPro" id="IPR050953">
    <property type="entry name" value="N4_N6_ade-DNA_methylase"/>
</dbReference>
<keyword evidence="2" id="KW-0489">Methyltransferase</keyword>
<dbReference type="PANTHER" id="PTHR33841:SF1">
    <property type="entry name" value="DNA METHYLTRANSFERASE A"/>
    <property type="match status" value="1"/>
</dbReference>
<evidence type="ECO:0000256" key="4">
    <source>
        <dbReference type="ARBA" id="ARBA00022691"/>
    </source>
</evidence>
<organism evidence="7 8">
    <name type="scientific">Aquisalibacillus elongatus</name>
    <dbReference type="NCBI Taxonomy" id="485577"/>
    <lineage>
        <taxon>Bacteria</taxon>
        <taxon>Bacillati</taxon>
        <taxon>Bacillota</taxon>
        <taxon>Bacilli</taxon>
        <taxon>Bacillales</taxon>
        <taxon>Bacillaceae</taxon>
        <taxon>Aquisalibacillus</taxon>
    </lineage>
</organism>
<dbReference type="PANTHER" id="PTHR33841">
    <property type="entry name" value="DNA METHYLTRANSFERASE YEEA-RELATED"/>
    <property type="match status" value="1"/>
</dbReference>
<dbReference type="InterPro" id="IPR029063">
    <property type="entry name" value="SAM-dependent_MTases_sf"/>
</dbReference>
<proteinExistence type="predicted"/>
<comment type="catalytic activity">
    <reaction evidence="5">
        <text>a 2'-deoxyadenosine in DNA + S-adenosyl-L-methionine = an N(6)-methyl-2'-deoxyadenosine in DNA + S-adenosyl-L-homocysteine + H(+)</text>
        <dbReference type="Rhea" id="RHEA:15197"/>
        <dbReference type="Rhea" id="RHEA-COMP:12418"/>
        <dbReference type="Rhea" id="RHEA-COMP:12419"/>
        <dbReference type="ChEBI" id="CHEBI:15378"/>
        <dbReference type="ChEBI" id="CHEBI:57856"/>
        <dbReference type="ChEBI" id="CHEBI:59789"/>
        <dbReference type="ChEBI" id="CHEBI:90615"/>
        <dbReference type="ChEBI" id="CHEBI:90616"/>
        <dbReference type="EC" id="2.1.1.72"/>
    </reaction>
</comment>
<dbReference type="GO" id="GO:0009007">
    <property type="term" value="F:site-specific DNA-methyltransferase (adenine-specific) activity"/>
    <property type="evidence" value="ECO:0007669"/>
    <property type="project" value="UniProtKB-EC"/>
</dbReference>
<dbReference type="Proteomes" id="UP000276443">
    <property type="component" value="Unassembled WGS sequence"/>
</dbReference>
<dbReference type="PRINTS" id="PR00507">
    <property type="entry name" value="N12N6MTFRASE"/>
</dbReference>
<keyword evidence="3" id="KW-0808">Transferase</keyword>
<dbReference type="RefSeq" id="WP_124221402.1">
    <property type="nucleotide sequence ID" value="NZ_RKRF01000008.1"/>
</dbReference>
<keyword evidence="8" id="KW-1185">Reference proteome</keyword>
<evidence type="ECO:0000256" key="1">
    <source>
        <dbReference type="ARBA" id="ARBA00011900"/>
    </source>
</evidence>
<evidence type="ECO:0000313" key="7">
    <source>
        <dbReference type="EMBL" id="RPF54425.1"/>
    </source>
</evidence>
<dbReference type="OrthoDB" id="32195at2"/>
<evidence type="ECO:0000256" key="3">
    <source>
        <dbReference type="ARBA" id="ARBA00022679"/>
    </source>
</evidence>
<dbReference type="GO" id="GO:0006304">
    <property type="term" value="P:DNA modification"/>
    <property type="evidence" value="ECO:0007669"/>
    <property type="project" value="InterPro"/>
</dbReference>
<sequence>MQETGLATKKVEFLLNKLEQSNELESLRLIAEFLEYQIIKNPIDPTSDWQLLSHPELDDDSQSLMALYYDETLDANTTVRELRKKYEQVESQKELFRGYDVYLYAFVGKGRILVFKGYDSNRDERLDISKESIEKVSLFADNLLALSKDRITIQEDSFGFGKEVIGLDELFKRELSNLFMLTVQLYRKRIAELITSNKSLETKILTLLPEYEQMTLKKQSLNHKLLNVNFKQAIGSVIDTIVLRVILRRFLESYHGMDTFTKHGGFKDIGLGIREGKMQEVIHVMAEIEHKHITENKLKKVINDETLGQMSLDLFDEITTGVHVKETEITFDEVYQRMRKQFESAYGGDLFSSDISEVVNNVEEEINQIEPDLLLRLLADISEERFNFRYEDLPPEMIQDFYETSMGYSLHYSLDKNGNSVVTYADDLQERKQKGAYYTNQELVDYMVAKTVGKKIDSYQNQLSEAIKKQDSKKIKQLLSDLVTLNVIDITCGGGSFLRGAFRYISSRRDGIVRTIEQIQDDKLYQDLIEKHPYFKNDVKAESLWEKHVLLEMIYGIDIDYKALIISSQTLTLSALNHWKIGSNLPQLIGLTLMQQNALIGPIRPNERKKIFEPYKQEISRMIELRRQVRKESIPSIADEAMEELKQIRLSVQGHLNRDIEGIFDEEVKEALMSQSIEINFPEVFFNDKGEFKEDGGFDITIGNPPWESWKPLADEFFEIYDRSYRQLKRKDKLELQTEIFDNYPEVEEKWNWLQKYYESGSRYFLRHEFYNYQRIKVDGKFTGSDINLYKVSTERNYQILKPNGICSYLIPANMNTDRGATGIREMLFNNTDLHEVASFENRRGIFDNIHRSYKFQVVTFTKGYITKEFKGFFYQLHLDALHQSNKFMNIPIEVAKKLSPKYFAIPEFRDKTEVNLMKKLVQFSPLEDYRRGSWNLRFIREFDMTNDSNLFNIEGKGYPLYEGKDIWQYELNMDNVRYHVDKLIGKKVLTKKELKRIKKVNKTIKNPEVKLHSDYYRIGFRAVASSTNRRSLIATVLPKHVFCGNSLVLSIPYELENINNSIKRLPNYTLDELTVITALLNSYIADFMLRRKISTNVNMSYVYELPIPRLQVGDMYFDEIMNRSARLICTSDEFDEIKNEIGIRDSVYSSEDRQTLQNQIDAYIAHIYGLNRDEFLYVLSTFKSANHADNVEKISQDIIEHYDVLSEGGELSCPK</sequence>
<evidence type="ECO:0000256" key="2">
    <source>
        <dbReference type="ARBA" id="ARBA00022603"/>
    </source>
</evidence>
<evidence type="ECO:0000259" key="6">
    <source>
        <dbReference type="Pfam" id="PF07669"/>
    </source>
</evidence>
<comment type="caution">
    <text evidence="7">The sequence shown here is derived from an EMBL/GenBank/DDBJ whole genome shotgun (WGS) entry which is preliminary data.</text>
</comment>
<feature type="domain" description="Type II methyltransferase M.TaqI-like" evidence="6">
    <location>
        <begin position="553"/>
        <end position="728"/>
    </location>
</feature>
<accession>A0A3N5C7S2</accession>
<dbReference type="EC" id="2.1.1.72" evidence="1"/>
<dbReference type="GO" id="GO:0032259">
    <property type="term" value="P:methylation"/>
    <property type="evidence" value="ECO:0007669"/>
    <property type="project" value="UniProtKB-KW"/>
</dbReference>
<keyword evidence="4" id="KW-0949">S-adenosyl-L-methionine</keyword>
<dbReference type="SUPFAM" id="SSF53335">
    <property type="entry name" value="S-adenosyl-L-methionine-dependent methyltransferases"/>
    <property type="match status" value="1"/>
</dbReference>
<dbReference type="EMBL" id="RKRF01000008">
    <property type="protein sequence ID" value="RPF54425.1"/>
    <property type="molecule type" value="Genomic_DNA"/>
</dbReference>